<dbReference type="AlphaFoldDB" id="A0A9I9EDW2"/>
<evidence type="ECO:0000313" key="1">
    <source>
        <dbReference type="EnsemblPlants" id="MELO3C032400.2.1"/>
    </source>
</evidence>
<protein>
    <submittedName>
        <fullName evidence="1">Uncharacterized protein</fullName>
    </submittedName>
</protein>
<dbReference type="EnsemblPlants" id="MELO3C032400.2.1">
    <property type="protein sequence ID" value="MELO3C032400.2.1"/>
    <property type="gene ID" value="MELO3C032400.2"/>
</dbReference>
<accession>A0A9I9EDW2</accession>
<name>A0A9I9EDW2_CUCME</name>
<proteinExistence type="predicted"/>
<organism evidence="1">
    <name type="scientific">Cucumis melo</name>
    <name type="common">Muskmelon</name>
    <dbReference type="NCBI Taxonomy" id="3656"/>
    <lineage>
        <taxon>Eukaryota</taxon>
        <taxon>Viridiplantae</taxon>
        <taxon>Streptophyta</taxon>
        <taxon>Embryophyta</taxon>
        <taxon>Tracheophyta</taxon>
        <taxon>Spermatophyta</taxon>
        <taxon>Magnoliopsida</taxon>
        <taxon>eudicotyledons</taxon>
        <taxon>Gunneridae</taxon>
        <taxon>Pentapetalae</taxon>
        <taxon>rosids</taxon>
        <taxon>fabids</taxon>
        <taxon>Cucurbitales</taxon>
        <taxon>Cucurbitaceae</taxon>
        <taxon>Benincaseae</taxon>
        <taxon>Cucumis</taxon>
    </lineage>
</organism>
<sequence length="61" mass="6682">MEIPSALTIRYTCQSSHGTKFVSSPQIEAPHIDVYGQFERPSLRSPTFSIGPISDTADSLL</sequence>
<dbReference type="Gramene" id="MELO3C032400.2.1">
    <property type="protein sequence ID" value="MELO3C032400.2.1"/>
    <property type="gene ID" value="MELO3C032400.2"/>
</dbReference>
<reference evidence="1" key="1">
    <citation type="submission" date="2023-03" db="UniProtKB">
        <authorList>
            <consortium name="EnsemblPlants"/>
        </authorList>
    </citation>
    <scope>IDENTIFICATION</scope>
</reference>